<dbReference type="InterPro" id="IPR011989">
    <property type="entry name" value="ARM-like"/>
</dbReference>
<evidence type="ECO:0000259" key="5">
    <source>
        <dbReference type="Pfam" id="PF22956"/>
    </source>
</evidence>
<dbReference type="GO" id="GO:0005737">
    <property type="term" value="C:cytoplasm"/>
    <property type="evidence" value="ECO:0007669"/>
    <property type="project" value="TreeGrafter"/>
</dbReference>
<dbReference type="SUPFAM" id="SSF48371">
    <property type="entry name" value="ARM repeat"/>
    <property type="match status" value="1"/>
</dbReference>
<evidence type="ECO:0000313" key="7">
    <source>
        <dbReference type="Proteomes" id="UP000694383"/>
    </source>
</evidence>
<feature type="region of interest" description="Disordered" evidence="3">
    <location>
        <begin position="384"/>
        <end position="404"/>
    </location>
</feature>
<dbReference type="Gene3D" id="1.25.10.10">
    <property type="entry name" value="Leucine-rich Repeat Variant"/>
    <property type="match status" value="3"/>
</dbReference>
<dbReference type="Ensembl" id="ENSOSIT00000020079.1">
    <property type="protein sequence ID" value="ENSOSIP00000019005.1"/>
    <property type="gene ID" value="ENSOSIG00000010069.1"/>
</dbReference>
<feature type="repeat" description="HEAT" evidence="2">
    <location>
        <begin position="264"/>
        <end position="302"/>
    </location>
</feature>
<feature type="region of interest" description="Disordered" evidence="3">
    <location>
        <begin position="333"/>
        <end position="360"/>
    </location>
</feature>
<reference evidence="6" key="2">
    <citation type="submission" date="2025-09" db="UniProtKB">
        <authorList>
            <consortium name="Ensembl"/>
        </authorList>
    </citation>
    <scope>IDENTIFICATION</scope>
</reference>
<dbReference type="Pfam" id="PF22956">
    <property type="entry name" value="VPS15-like_hel"/>
    <property type="match status" value="1"/>
</dbReference>
<evidence type="ECO:0000259" key="4">
    <source>
        <dbReference type="Pfam" id="PF15017"/>
    </source>
</evidence>
<proteinExistence type="predicted"/>
<dbReference type="Proteomes" id="UP000694383">
    <property type="component" value="Unplaced"/>
</dbReference>
<evidence type="ECO:0000313" key="6">
    <source>
        <dbReference type="Ensembl" id="ENSOSIP00000019005.1"/>
    </source>
</evidence>
<dbReference type="InterPro" id="IPR033461">
    <property type="entry name" value="WRNPLPNID"/>
</dbReference>
<dbReference type="FunFam" id="1.25.10.10:FF:000161">
    <property type="entry name" value="serine/threonine-protein phosphatase 4 regulatory subunit 1"/>
    <property type="match status" value="1"/>
</dbReference>
<feature type="repeat" description="HEAT" evidence="2">
    <location>
        <begin position="185"/>
        <end position="224"/>
    </location>
</feature>
<evidence type="ECO:0000256" key="2">
    <source>
        <dbReference type="PROSITE-ProRule" id="PRU00103"/>
    </source>
</evidence>
<evidence type="ECO:0000256" key="3">
    <source>
        <dbReference type="SAM" id="MobiDB-lite"/>
    </source>
</evidence>
<organism evidence="6 7">
    <name type="scientific">Oryzias sinensis</name>
    <name type="common">Chinese medaka</name>
    <dbReference type="NCBI Taxonomy" id="183150"/>
    <lineage>
        <taxon>Eukaryota</taxon>
        <taxon>Metazoa</taxon>
        <taxon>Chordata</taxon>
        <taxon>Craniata</taxon>
        <taxon>Vertebrata</taxon>
        <taxon>Euteleostomi</taxon>
        <taxon>Actinopterygii</taxon>
        <taxon>Neopterygii</taxon>
        <taxon>Teleostei</taxon>
        <taxon>Neoteleostei</taxon>
        <taxon>Acanthomorphata</taxon>
        <taxon>Ovalentaria</taxon>
        <taxon>Atherinomorphae</taxon>
        <taxon>Beloniformes</taxon>
        <taxon>Adrianichthyidae</taxon>
        <taxon>Oryziinae</taxon>
        <taxon>Oryzias</taxon>
    </lineage>
</organism>
<dbReference type="Pfam" id="PF15017">
    <property type="entry name" value="WRNPLPNID"/>
    <property type="match status" value="1"/>
</dbReference>
<dbReference type="InterPro" id="IPR021133">
    <property type="entry name" value="HEAT_type_2"/>
</dbReference>
<keyword evidence="1" id="KW-0677">Repeat</keyword>
<evidence type="ECO:0000256" key="1">
    <source>
        <dbReference type="ARBA" id="ARBA00022737"/>
    </source>
</evidence>
<dbReference type="GeneTree" id="ENSGT00950000183066"/>
<dbReference type="PROSITE" id="PS50077">
    <property type="entry name" value="HEAT_REPEAT"/>
    <property type="match status" value="2"/>
</dbReference>
<protein>
    <recommendedName>
        <fullName evidence="8">WW-binding domain-containing protein</fullName>
    </recommendedName>
</protein>
<accession>A0A8C7XUZ9</accession>
<dbReference type="InterPro" id="IPR016024">
    <property type="entry name" value="ARM-type_fold"/>
</dbReference>
<feature type="domain" description="Phosphatase 2A Regulatory Subunit A helical" evidence="5">
    <location>
        <begin position="64"/>
        <end position="292"/>
    </location>
</feature>
<dbReference type="InterPro" id="IPR051023">
    <property type="entry name" value="PP2A_Regulatory_Subunit_A"/>
</dbReference>
<reference evidence="6" key="1">
    <citation type="submission" date="2025-08" db="UniProtKB">
        <authorList>
            <consortium name="Ensembl"/>
        </authorList>
    </citation>
    <scope>IDENTIFICATION</scope>
</reference>
<feature type="region of interest" description="Disordered" evidence="3">
    <location>
        <begin position="465"/>
        <end position="492"/>
    </location>
</feature>
<sequence>MLEVFHEINKSLFVFDQSNGLLYIIDQSDGLLLSRQIVARGLLDVLREFSENENDFISVMETVARMSEDGEPTVRAELMEQVPNIAMFLHESRPNFPAAFSRYLVPIVVRYLTDPNNQVRKTSQAALLVLLEQGLISKADMETKVCPVLLDLTEPASDDDYKIEAVAILCKVVTMLSKDTVEHLLLPRFCDLCSDGRLFQVRKVCAANFGEFCSIVGQEATEKLLMPKFFELCSDSLWGIRKACAECFMMVSNSTSPEVRRSKLSPLFINLISDQSRWVRQAAFQSLGRFISTFANPSSTGLHFRDDGTLPDIPSNCSLNSLNCNEISNCHTERSIPHTPPNQDGRATPSPEHVSTAESEDLHNFEDDHTSVLGEPHDNFTLTVRSDSSTATKSPSITKGTEQTDENFNSFHYWRSPLPDISGELEMLNCQTSVEVLDCLQPHIADPDVQVQVQVLSAALKAAQLDSPTDNSPPDLQLDVQPESDSGSLSPECKSEELQSEIEGNVIPQPLLDQYLSMTDPARAQTVDTEIAKHCAFSLPGVALTLGRQNWHCLKDTYETLASDVQWKVRRTLAFSIHELAVILGDQLTAADLVPIFNGFLKDLDEVRIGVLKHLYDFLKLLHADKRREYLYQLQEFMVTDNSRNWRFRYELAEQLILIIELYNHRDVYDYLRHIALTLCSDKVSEVRWISYKLVVEILQKLYASRADDLGLDFINELTVRFCHCPKWVGRQAFAFICQAVVEEDCMPMEQFSQHLLPSLLSLSTDPVANVRVLVAKALRQSVMEKGNVDPGCAYSNKLEETVMALQSDKDRDVRFFASMEPSKGLMDTAPFI</sequence>
<keyword evidence="7" id="KW-1185">Reference proteome</keyword>
<dbReference type="InterPro" id="IPR055231">
    <property type="entry name" value="2AA_helical"/>
</dbReference>
<name>A0A8C7XUZ9_9TELE</name>
<dbReference type="GO" id="GO:0019888">
    <property type="term" value="F:protein phosphatase regulator activity"/>
    <property type="evidence" value="ECO:0007669"/>
    <property type="project" value="TreeGrafter"/>
</dbReference>
<dbReference type="AlphaFoldDB" id="A0A8C7XUZ9"/>
<dbReference type="PANTHER" id="PTHR10648:SF7">
    <property type="entry name" value="WW-BINDING DOMAIN-CONTAINING PROTEIN-RELATED"/>
    <property type="match status" value="1"/>
</dbReference>
<feature type="domain" description="Putative WW-binding" evidence="4">
    <location>
        <begin position="406"/>
        <end position="433"/>
    </location>
</feature>
<dbReference type="PANTHER" id="PTHR10648">
    <property type="entry name" value="SERINE/THREONINE-PROTEIN PHOSPHATASE PP2A 65 KDA REGULATORY SUBUNIT"/>
    <property type="match status" value="1"/>
</dbReference>
<dbReference type="FunFam" id="1.25.10.10:FF:000205">
    <property type="entry name" value="Serine/threonine-protein phosphatase 4 regulatory subunit 1"/>
    <property type="match status" value="1"/>
</dbReference>
<evidence type="ECO:0008006" key="8">
    <source>
        <dbReference type="Google" id="ProtNLM"/>
    </source>
</evidence>